<dbReference type="GO" id="GO:0098552">
    <property type="term" value="C:side of membrane"/>
    <property type="evidence" value="ECO:0007669"/>
    <property type="project" value="UniProtKB-KW"/>
</dbReference>
<evidence type="ECO:0000256" key="7">
    <source>
        <dbReference type="ARBA" id="ARBA00024686"/>
    </source>
</evidence>
<evidence type="ECO:0000313" key="10">
    <source>
        <dbReference type="EMBL" id="PNY11055.1"/>
    </source>
</evidence>
<comment type="similarity">
    <text evidence="2">Belongs to the fasciclin-like AGP family.</text>
</comment>
<dbReference type="Proteomes" id="UP000236291">
    <property type="component" value="Unassembled WGS sequence"/>
</dbReference>
<keyword evidence="5 8" id="KW-0732">Signal</keyword>
<evidence type="ECO:0000256" key="2">
    <source>
        <dbReference type="ARBA" id="ARBA00007843"/>
    </source>
</evidence>
<evidence type="ECO:0000256" key="6">
    <source>
        <dbReference type="ARBA" id="ARBA00023136"/>
    </source>
</evidence>
<dbReference type="SMART" id="SM00554">
    <property type="entry name" value="FAS1"/>
    <property type="match status" value="1"/>
</dbReference>
<evidence type="ECO:0000256" key="1">
    <source>
        <dbReference type="ARBA" id="ARBA00004609"/>
    </source>
</evidence>
<dbReference type="GO" id="GO:0005886">
    <property type="term" value="C:plasma membrane"/>
    <property type="evidence" value="ECO:0007669"/>
    <property type="project" value="UniProtKB-SubCell"/>
</dbReference>
<evidence type="ECO:0000259" key="9">
    <source>
        <dbReference type="PROSITE" id="PS50213"/>
    </source>
</evidence>
<dbReference type="PANTHER" id="PTHR32077:SF86">
    <property type="entry name" value="FAS1 DOMAIN-CONTAINING PROTEIN SELMODRAFT_448915"/>
    <property type="match status" value="1"/>
</dbReference>
<evidence type="ECO:0000256" key="3">
    <source>
        <dbReference type="ARBA" id="ARBA00022475"/>
    </source>
</evidence>
<accession>A0A2K3P6Y8</accession>
<dbReference type="SUPFAM" id="SSF82153">
    <property type="entry name" value="FAS1 domain"/>
    <property type="match status" value="1"/>
</dbReference>
<evidence type="ECO:0000256" key="5">
    <source>
        <dbReference type="ARBA" id="ARBA00022729"/>
    </source>
</evidence>
<keyword evidence="3" id="KW-1003">Cell membrane</keyword>
<dbReference type="EMBL" id="ASHM01004267">
    <property type="protein sequence ID" value="PNY11055.1"/>
    <property type="molecule type" value="Genomic_DNA"/>
</dbReference>
<comment type="caution">
    <text evidence="10">The sequence shown here is derived from an EMBL/GenBank/DDBJ whole genome shotgun (WGS) entry which is preliminary data.</text>
</comment>
<dbReference type="GO" id="GO:0009834">
    <property type="term" value="P:plant-type secondary cell wall biogenesis"/>
    <property type="evidence" value="ECO:0007669"/>
    <property type="project" value="TreeGrafter"/>
</dbReference>
<dbReference type="PROSITE" id="PS50213">
    <property type="entry name" value="FAS1"/>
    <property type="match status" value="1"/>
</dbReference>
<dbReference type="Gene3D" id="2.30.180.10">
    <property type="entry name" value="FAS1 domain"/>
    <property type="match status" value="1"/>
</dbReference>
<dbReference type="InterPro" id="IPR000782">
    <property type="entry name" value="FAS1_domain"/>
</dbReference>
<dbReference type="InterPro" id="IPR036378">
    <property type="entry name" value="FAS1_dom_sf"/>
</dbReference>
<dbReference type="Pfam" id="PF02469">
    <property type="entry name" value="Fasciclin"/>
    <property type="match status" value="1"/>
</dbReference>
<comment type="function">
    <text evidence="7">May be a cell surface adhesion protein.</text>
</comment>
<evidence type="ECO:0000256" key="4">
    <source>
        <dbReference type="ARBA" id="ARBA00022622"/>
    </source>
</evidence>
<sequence length="322" mass="35194">MASSQTLTVLILILISLFSPTLSVFDLNVSEVMTSQAAGTGADSLNVAAGIISSLQIDVELTVPLASTLFIPVDAAFNQLPHSARSKLQSLTVDERYIFMKAHIVNGYYPPTVLRSVNKMCPTLASEEMGTTMYLLNISASGGSSAVTISTAIVEAVVNRTVYSQHPIAIYVVSKVLLPIEIFGGSGVVAPPRRFLPRGSPPPSLRSGQPPLLSPQIDDLFLGVVYLENGYCHDQIITNISSRNHVDSPVLAKHFKLNDIITNEVHMYIPHHIILREKLSDLRRSAMHLSLKLRDEATQPSSICFSRSTRLEILTSKVEVYR</sequence>
<keyword evidence="4" id="KW-0336">GPI-anchor</keyword>
<dbReference type="PANTHER" id="PTHR32077">
    <property type="entry name" value="FASCICLIN-LIKE ARABINOGALACTAN PROTEIN"/>
    <property type="match status" value="1"/>
</dbReference>
<name>A0A2K3P6Y8_TRIPR</name>
<organism evidence="10 11">
    <name type="scientific">Trifolium pratense</name>
    <name type="common">Red clover</name>
    <dbReference type="NCBI Taxonomy" id="57577"/>
    <lineage>
        <taxon>Eukaryota</taxon>
        <taxon>Viridiplantae</taxon>
        <taxon>Streptophyta</taxon>
        <taxon>Embryophyta</taxon>
        <taxon>Tracheophyta</taxon>
        <taxon>Spermatophyta</taxon>
        <taxon>Magnoliopsida</taxon>
        <taxon>eudicotyledons</taxon>
        <taxon>Gunneridae</taxon>
        <taxon>Pentapetalae</taxon>
        <taxon>rosids</taxon>
        <taxon>fabids</taxon>
        <taxon>Fabales</taxon>
        <taxon>Fabaceae</taxon>
        <taxon>Papilionoideae</taxon>
        <taxon>50 kb inversion clade</taxon>
        <taxon>NPAAA clade</taxon>
        <taxon>Hologalegina</taxon>
        <taxon>IRL clade</taxon>
        <taxon>Trifolieae</taxon>
        <taxon>Trifolium</taxon>
    </lineage>
</organism>
<evidence type="ECO:0000256" key="8">
    <source>
        <dbReference type="SAM" id="SignalP"/>
    </source>
</evidence>
<comment type="subcellular location">
    <subcellularLocation>
        <location evidence="1">Cell membrane</location>
        <topology evidence="1">Lipid-anchor</topology>
        <topology evidence="1">GPI-anchor</topology>
    </subcellularLocation>
</comment>
<dbReference type="STRING" id="57577.A0A2K3P6Y8"/>
<dbReference type="AlphaFoldDB" id="A0A2K3P6Y8"/>
<proteinExistence type="inferred from homology"/>
<keyword evidence="4" id="KW-0325">Glycoprotein</keyword>
<reference evidence="10 11" key="1">
    <citation type="journal article" date="2014" name="Am. J. Bot.">
        <title>Genome assembly and annotation for red clover (Trifolium pratense; Fabaceae).</title>
        <authorList>
            <person name="Istvanek J."/>
            <person name="Jaros M."/>
            <person name="Krenek A."/>
            <person name="Repkova J."/>
        </authorList>
    </citation>
    <scope>NUCLEOTIDE SEQUENCE [LARGE SCALE GENOMIC DNA]</scope>
    <source>
        <strain evidence="11">cv. Tatra</strain>
        <tissue evidence="10">Young leaves</tissue>
    </source>
</reference>
<evidence type="ECO:0000313" key="11">
    <source>
        <dbReference type="Proteomes" id="UP000236291"/>
    </source>
</evidence>
<gene>
    <name evidence="10" type="ORF">L195_g007654</name>
</gene>
<protein>
    <submittedName>
        <fullName evidence="10">Fasciclin-like arabinogalactan protein 4-like</fullName>
    </submittedName>
</protein>
<feature type="chain" id="PRO_5014413768" evidence="8">
    <location>
        <begin position="24"/>
        <end position="322"/>
    </location>
</feature>
<keyword evidence="6" id="KW-0472">Membrane</keyword>
<feature type="domain" description="FAS1" evidence="9">
    <location>
        <begin position="26"/>
        <end position="177"/>
    </location>
</feature>
<dbReference type="InterPro" id="IPR045003">
    <property type="entry name" value="FLA_A"/>
</dbReference>
<reference evidence="10 11" key="2">
    <citation type="journal article" date="2017" name="Front. Plant Sci.">
        <title>Gene Classification and Mining of Molecular Markers Useful in Red Clover (Trifolium pratense) Breeding.</title>
        <authorList>
            <person name="Istvanek J."/>
            <person name="Dluhosova J."/>
            <person name="Dluhos P."/>
            <person name="Patkova L."/>
            <person name="Nedelnik J."/>
            <person name="Repkova J."/>
        </authorList>
    </citation>
    <scope>NUCLEOTIDE SEQUENCE [LARGE SCALE GENOMIC DNA]</scope>
    <source>
        <strain evidence="11">cv. Tatra</strain>
        <tissue evidence="10">Young leaves</tissue>
    </source>
</reference>
<feature type="signal peptide" evidence="8">
    <location>
        <begin position="1"/>
        <end position="23"/>
    </location>
</feature>
<keyword evidence="4" id="KW-0449">Lipoprotein</keyword>